<dbReference type="GO" id="GO:0052689">
    <property type="term" value="F:carboxylic ester hydrolase activity"/>
    <property type="evidence" value="ECO:0007669"/>
    <property type="project" value="UniProtKB-KW"/>
</dbReference>
<evidence type="ECO:0000259" key="5">
    <source>
        <dbReference type="Pfam" id="PF00135"/>
    </source>
</evidence>
<evidence type="ECO:0000256" key="2">
    <source>
        <dbReference type="ARBA" id="ARBA00022487"/>
    </source>
</evidence>
<dbReference type="EMBL" id="JACVVK020000395">
    <property type="protein sequence ID" value="KAK7475749.1"/>
    <property type="molecule type" value="Genomic_DNA"/>
</dbReference>
<feature type="chain" id="PRO_5044824708" description="Carboxylesterase type B domain-containing protein" evidence="4">
    <location>
        <begin position="29"/>
        <end position="494"/>
    </location>
</feature>
<keyword evidence="4" id="KW-0732">Signal</keyword>
<dbReference type="PROSITE" id="PS00941">
    <property type="entry name" value="CARBOXYLESTERASE_B_2"/>
    <property type="match status" value="1"/>
</dbReference>
<feature type="domain" description="Carboxylesterase type B" evidence="5">
    <location>
        <begin position="46"/>
        <end position="134"/>
    </location>
</feature>
<evidence type="ECO:0000256" key="3">
    <source>
        <dbReference type="ARBA" id="ARBA00022801"/>
    </source>
</evidence>
<protein>
    <recommendedName>
        <fullName evidence="5">Carboxylesterase type B domain-containing protein</fullName>
    </recommendedName>
</protein>
<evidence type="ECO:0000256" key="1">
    <source>
        <dbReference type="ARBA" id="ARBA00005964"/>
    </source>
</evidence>
<feature type="signal peptide" evidence="4">
    <location>
        <begin position="1"/>
        <end position="28"/>
    </location>
</feature>
<feature type="non-terminal residue" evidence="6">
    <location>
        <position position="1"/>
    </location>
</feature>
<dbReference type="SUPFAM" id="SSF53474">
    <property type="entry name" value="alpha/beta-Hydrolases"/>
    <property type="match status" value="1"/>
</dbReference>
<evidence type="ECO:0000256" key="4">
    <source>
        <dbReference type="SAM" id="SignalP"/>
    </source>
</evidence>
<dbReference type="AlphaFoldDB" id="A0ABD0JLN2"/>
<dbReference type="Pfam" id="PF00135">
    <property type="entry name" value="COesterase"/>
    <property type="match status" value="2"/>
</dbReference>
<comment type="caution">
    <text evidence="6">The sequence shown here is derived from an EMBL/GenBank/DDBJ whole genome shotgun (WGS) entry which is preliminary data.</text>
</comment>
<evidence type="ECO:0000313" key="6">
    <source>
        <dbReference type="EMBL" id="KAK7475749.1"/>
    </source>
</evidence>
<keyword evidence="2" id="KW-0719">Serine esterase</keyword>
<keyword evidence="3" id="KW-0378">Hydrolase</keyword>
<evidence type="ECO:0000313" key="7">
    <source>
        <dbReference type="Proteomes" id="UP001519460"/>
    </source>
</evidence>
<gene>
    <name evidence="6" type="ORF">BaRGS_00033021</name>
</gene>
<dbReference type="Gene3D" id="3.40.50.1820">
    <property type="entry name" value="alpha/beta hydrolase"/>
    <property type="match status" value="2"/>
</dbReference>
<organism evidence="6 7">
    <name type="scientific">Batillaria attramentaria</name>
    <dbReference type="NCBI Taxonomy" id="370345"/>
    <lineage>
        <taxon>Eukaryota</taxon>
        <taxon>Metazoa</taxon>
        <taxon>Spiralia</taxon>
        <taxon>Lophotrochozoa</taxon>
        <taxon>Mollusca</taxon>
        <taxon>Gastropoda</taxon>
        <taxon>Caenogastropoda</taxon>
        <taxon>Sorbeoconcha</taxon>
        <taxon>Cerithioidea</taxon>
        <taxon>Batillariidae</taxon>
        <taxon>Batillaria</taxon>
    </lineage>
</organism>
<accession>A0ABD0JLN2</accession>
<dbReference type="Proteomes" id="UP001519460">
    <property type="component" value="Unassembled WGS sequence"/>
</dbReference>
<dbReference type="InterPro" id="IPR019819">
    <property type="entry name" value="Carboxylesterase_B_CS"/>
</dbReference>
<dbReference type="PANTHER" id="PTHR43918">
    <property type="entry name" value="ACETYLCHOLINESTERASE"/>
    <property type="match status" value="1"/>
</dbReference>
<dbReference type="InterPro" id="IPR029058">
    <property type="entry name" value="AB_hydrolase_fold"/>
</dbReference>
<sequence>CHSRKTTMAMCLVCIFVTASVLIVGTQACQVSVDRGTVRAHFETVKTRSNPTGKSIKIYYNIPYAAPPVGHLRFKPPQPISGFFRLTSNASKIVSCYQHTHILGRTADEAIWGNPQGRETPSEDCLYLNIWTPVGAYSGSVNYRLNAFGFLYLGIDGAQGNMGLLDQQFAINWVYRNIHKFGGDPSKITLFGTDSGAACVGLHLFSAESRKYVKRAILQSGSPLAPWALSTTDEAKKDAMWVAERTGCNRTLGNLQATLACLRAVSAADILKAVNYRTFQFAPVVDGRFLQEHPETTMNRVWLPYSLPDIIIGHNANEGATLLPSRHPILNLYNQPEFPRPYFRREDVMGWAVLEMGMDDDKANLFVNRFTPYTSFDTRYSHYCVLLSHMTNMEVVAVFGTPHAHSVDHRTLSLVYGHPHNNYTDTDRAVSTSMMKMWASFATSGTPGDWRWRPLMVSRYSRAFRFDISSRSQTNWWTWASLFRYGHGCDLIPK</sequence>
<reference evidence="6 7" key="1">
    <citation type="journal article" date="2023" name="Sci. Data">
        <title>Genome assembly of the Korean intertidal mud-creeper Batillaria attramentaria.</title>
        <authorList>
            <person name="Patra A.K."/>
            <person name="Ho P.T."/>
            <person name="Jun S."/>
            <person name="Lee S.J."/>
            <person name="Kim Y."/>
            <person name="Won Y.J."/>
        </authorList>
    </citation>
    <scope>NUCLEOTIDE SEQUENCE [LARGE SCALE GENOMIC DNA]</scope>
    <source>
        <strain evidence="6">Wonlab-2016</strain>
    </source>
</reference>
<dbReference type="InterPro" id="IPR050654">
    <property type="entry name" value="AChE-related_enzymes"/>
</dbReference>
<keyword evidence="7" id="KW-1185">Reference proteome</keyword>
<comment type="similarity">
    <text evidence="1">Belongs to the type-B carboxylesterase/lipase family.</text>
</comment>
<dbReference type="PANTHER" id="PTHR43918:SF4">
    <property type="entry name" value="CARBOXYLIC ESTER HYDROLASE"/>
    <property type="match status" value="1"/>
</dbReference>
<name>A0ABD0JLN2_9CAEN</name>
<dbReference type="InterPro" id="IPR002018">
    <property type="entry name" value="CarbesteraseB"/>
</dbReference>
<feature type="domain" description="Carboxylesterase type B" evidence="5">
    <location>
        <begin position="140"/>
        <end position="325"/>
    </location>
</feature>
<proteinExistence type="inferred from homology"/>